<name>A0A9P1H447_9PEZI</name>
<dbReference type="InterPro" id="IPR036779">
    <property type="entry name" value="LysM_dom_sf"/>
</dbReference>
<feature type="transmembrane region" description="Helical" evidence="5">
    <location>
        <begin position="387"/>
        <end position="408"/>
    </location>
</feature>
<reference evidence="7" key="1">
    <citation type="submission" date="2022-11" db="EMBL/GenBank/DDBJ databases">
        <authorList>
            <person name="Scott C."/>
            <person name="Bruce N."/>
        </authorList>
    </citation>
    <scope>NUCLEOTIDE SEQUENCE</scope>
</reference>
<dbReference type="Gene3D" id="1.20.1740.10">
    <property type="entry name" value="Amino acid/polyamine transporter I"/>
    <property type="match status" value="1"/>
</dbReference>
<sequence>MAHRPPSFPPLVPTPNRLGFRAPMLAAADVVAEAGVVVGVVGPRVPNEDRAANDKATETHLRRLCEVLAAWDTGSSKMNLGIGFGSPSDLENDDEMSWKHLEEQRYADSFLRIPRMHGTLEVNAALRTLSTQTPYLDVQLSLQSPSGQWYFRCNDANNAYHIPQSDIPLPHDAPSLMPPGYGSEEDTQAALEHAAAMERPAFTSYGAFVGLHDPWFRQYPNDQAINPVLEAFGKALAEMPKLKRAELQFKRPRSYMFLAYAAPGQVGRSYVARAECEVLQIQPSQGCHQLAEGCGITSEQLIAYNPKDSLCTTLRIGQRVCCTPGDLPPIRNNPDGSCKEVTLTAGMDCDKTAAACGVSLPELHNFNNKTQFELCSNLKAGTATEDLLVAMRFSLVALVVSATAVLAAPAPESNANHLQARAIICDRTTKNNCPADCLASYHGTQMNCAKSVASGGADADGNDYGTSRPSLVPHDSDTGTFKRNLGVFDAFGIIISIVIGSGVFTSPGAIDSNVPSPAMALVIWVLGAYWPGRALQPWPNWEPQFREKPYLQYIFDDVLGFLAAWTWIIAVMPATLAILSIVFVETIFSAAGSTEGNGGLLHKLLSILILLAMTAANSISTKASTRLNSFFVGTKFISILAIAAAGLAVVVVQLSNPDREIGGRDWYRKSWFDYRDTVDPSGHRTNWGELNAWEILGYLSAALYGALWAYSGWDKAIYVSEELSSPNRQLPLAINTAIPTVILCFIVANAAYYVLLPWDSISTTDSVAVTSIARLLGPAAGIVAAALDLVPPFFTVIGRVGFGSRIEGDQLPNAAEGDSDAPLNALILSAILSSLYILLGNFRALLLFNGLGEYTFFFIAVLGVVLLRFKQPDLVRPYKPPF</sequence>
<dbReference type="InterPro" id="IPR002293">
    <property type="entry name" value="AA/rel_permease1"/>
</dbReference>
<dbReference type="Proteomes" id="UP000838763">
    <property type="component" value="Unassembled WGS sequence"/>
</dbReference>
<dbReference type="OrthoDB" id="10062876at2759"/>
<dbReference type="Pfam" id="PF13520">
    <property type="entry name" value="AA_permease_2"/>
    <property type="match status" value="1"/>
</dbReference>
<feature type="transmembrane region" description="Helical" evidence="5">
    <location>
        <begin position="636"/>
        <end position="655"/>
    </location>
</feature>
<dbReference type="AlphaFoldDB" id="A0A9P1H447"/>
<keyword evidence="8" id="KW-1185">Reference proteome</keyword>
<evidence type="ECO:0000313" key="7">
    <source>
        <dbReference type="EMBL" id="CAI4215642.1"/>
    </source>
</evidence>
<feature type="transmembrane region" description="Helical" evidence="5">
    <location>
        <begin position="732"/>
        <end position="755"/>
    </location>
</feature>
<feature type="transmembrane region" description="Helical" evidence="5">
    <location>
        <begin position="821"/>
        <end position="839"/>
    </location>
</feature>
<accession>A0A9P1H447</accession>
<evidence type="ECO:0000256" key="1">
    <source>
        <dbReference type="ARBA" id="ARBA00004141"/>
    </source>
</evidence>
<evidence type="ECO:0000313" key="8">
    <source>
        <dbReference type="Proteomes" id="UP000838763"/>
    </source>
</evidence>
<dbReference type="InterPro" id="IPR018392">
    <property type="entry name" value="LysM"/>
</dbReference>
<evidence type="ECO:0000256" key="4">
    <source>
        <dbReference type="ARBA" id="ARBA00023136"/>
    </source>
</evidence>
<dbReference type="Gene3D" id="3.10.350.10">
    <property type="entry name" value="LysM domain"/>
    <property type="match status" value="1"/>
</dbReference>
<feature type="transmembrane region" description="Helical" evidence="5">
    <location>
        <begin position="851"/>
        <end position="869"/>
    </location>
</feature>
<keyword evidence="4 5" id="KW-0472">Membrane</keyword>
<dbReference type="GO" id="GO:0016020">
    <property type="term" value="C:membrane"/>
    <property type="evidence" value="ECO:0007669"/>
    <property type="project" value="UniProtKB-SubCell"/>
</dbReference>
<evidence type="ECO:0000259" key="6">
    <source>
        <dbReference type="PROSITE" id="PS51782"/>
    </source>
</evidence>
<feature type="transmembrane region" description="Helical" evidence="5">
    <location>
        <begin position="553"/>
        <end position="584"/>
    </location>
</feature>
<evidence type="ECO:0000256" key="2">
    <source>
        <dbReference type="ARBA" id="ARBA00022692"/>
    </source>
</evidence>
<dbReference type="PANTHER" id="PTHR11785">
    <property type="entry name" value="AMINO ACID TRANSPORTER"/>
    <property type="match status" value="1"/>
</dbReference>
<evidence type="ECO:0000256" key="5">
    <source>
        <dbReference type="SAM" id="Phobius"/>
    </source>
</evidence>
<keyword evidence="3 5" id="KW-1133">Transmembrane helix</keyword>
<gene>
    <name evidence="7" type="ORF">PPNO1_LOCUS5349</name>
</gene>
<protein>
    <recommendedName>
        <fullName evidence="6">LysM domain-containing protein</fullName>
    </recommendedName>
</protein>
<dbReference type="PANTHER" id="PTHR11785:SF402">
    <property type="entry name" value="AMINO ACID TRANSPORTER (EUROFUNG)"/>
    <property type="match status" value="1"/>
</dbReference>
<feature type="transmembrane region" description="Helical" evidence="5">
    <location>
        <begin position="604"/>
        <end position="624"/>
    </location>
</feature>
<organism evidence="7 8">
    <name type="scientific">Parascedosporium putredinis</name>
    <dbReference type="NCBI Taxonomy" id="1442378"/>
    <lineage>
        <taxon>Eukaryota</taxon>
        <taxon>Fungi</taxon>
        <taxon>Dikarya</taxon>
        <taxon>Ascomycota</taxon>
        <taxon>Pezizomycotina</taxon>
        <taxon>Sordariomycetes</taxon>
        <taxon>Hypocreomycetidae</taxon>
        <taxon>Microascales</taxon>
        <taxon>Microascaceae</taxon>
        <taxon>Parascedosporium</taxon>
    </lineage>
</organism>
<dbReference type="EMBL" id="CALLCH030000012">
    <property type="protein sequence ID" value="CAI4215642.1"/>
    <property type="molecule type" value="Genomic_DNA"/>
</dbReference>
<dbReference type="PROSITE" id="PS51782">
    <property type="entry name" value="LYSM"/>
    <property type="match status" value="1"/>
</dbReference>
<feature type="transmembrane region" description="Helical" evidence="5">
    <location>
        <begin position="775"/>
        <end position="800"/>
    </location>
</feature>
<dbReference type="InterPro" id="IPR050598">
    <property type="entry name" value="AminoAcid_Transporter"/>
</dbReference>
<keyword evidence="2 5" id="KW-0812">Transmembrane</keyword>
<dbReference type="GO" id="GO:0015179">
    <property type="term" value="F:L-amino acid transmembrane transporter activity"/>
    <property type="evidence" value="ECO:0007669"/>
    <property type="project" value="TreeGrafter"/>
</dbReference>
<evidence type="ECO:0000256" key="3">
    <source>
        <dbReference type="ARBA" id="ARBA00022989"/>
    </source>
</evidence>
<proteinExistence type="predicted"/>
<comment type="caution">
    <text evidence="7">The sequence shown here is derived from an EMBL/GenBank/DDBJ whole genome shotgun (WGS) entry which is preliminary data.</text>
</comment>
<feature type="transmembrane region" description="Helical" evidence="5">
    <location>
        <begin position="485"/>
        <end position="504"/>
    </location>
</feature>
<feature type="domain" description="LysM" evidence="6">
    <location>
        <begin position="277"/>
        <end position="322"/>
    </location>
</feature>
<comment type="subcellular location">
    <subcellularLocation>
        <location evidence="1">Membrane</location>
        <topology evidence="1">Multi-pass membrane protein</topology>
    </subcellularLocation>
</comment>
<feature type="transmembrane region" description="Helical" evidence="5">
    <location>
        <begin position="695"/>
        <end position="711"/>
    </location>
</feature>